<dbReference type="GO" id="GO:0003676">
    <property type="term" value="F:nucleic acid binding"/>
    <property type="evidence" value="ECO:0007669"/>
    <property type="project" value="InterPro"/>
</dbReference>
<dbReference type="InterPro" id="IPR044730">
    <property type="entry name" value="RNase_H-like_dom_plant"/>
</dbReference>
<dbReference type="EMBL" id="RDQH01000332">
    <property type="protein sequence ID" value="RXH97272.1"/>
    <property type="molecule type" value="Genomic_DNA"/>
</dbReference>
<protein>
    <recommendedName>
        <fullName evidence="1">RNase H type-1 domain-containing protein</fullName>
    </recommendedName>
</protein>
<dbReference type="InterPro" id="IPR052929">
    <property type="entry name" value="RNase_H-like_EbsB-rel"/>
</dbReference>
<feature type="domain" description="RNase H type-1" evidence="1">
    <location>
        <begin position="9"/>
        <end position="116"/>
    </location>
</feature>
<dbReference type="Pfam" id="PF13456">
    <property type="entry name" value="RVT_3"/>
    <property type="match status" value="1"/>
</dbReference>
<dbReference type="Proteomes" id="UP000290289">
    <property type="component" value="Chromosome 6"/>
</dbReference>
<keyword evidence="3" id="KW-1185">Reference proteome</keyword>
<dbReference type="GO" id="GO:0004523">
    <property type="term" value="F:RNA-DNA hybrid ribonuclease activity"/>
    <property type="evidence" value="ECO:0007669"/>
    <property type="project" value="InterPro"/>
</dbReference>
<dbReference type="AlphaFoldDB" id="A0A498JUR2"/>
<dbReference type="PANTHER" id="PTHR47074:SF79">
    <property type="entry name" value="PUTATIVE-RELATED"/>
    <property type="match status" value="1"/>
</dbReference>
<dbReference type="InterPro" id="IPR002156">
    <property type="entry name" value="RNaseH_domain"/>
</dbReference>
<accession>A0A498JUR2</accession>
<gene>
    <name evidence="2" type="ORF">DVH24_035940</name>
</gene>
<evidence type="ECO:0000259" key="1">
    <source>
        <dbReference type="Pfam" id="PF13456"/>
    </source>
</evidence>
<reference evidence="2 3" key="1">
    <citation type="submission" date="2018-10" db="EMBL/GenBank/DDBJ databases">
        <title>A high-quality apple genome assembly.</title>
        <authorList>
            <person name="Hu J."/>
        </authorList>
    </citation>
    <scope>NUCLEOTIDE SEQUENCE [LARGE SCALE GENOMIC DNA]</scope>
    <source>
        <strain evidence="3">cv. HFTH1</strain>
        <tissue evidence="2">Young leaf</tissue>
    </source>
</reference>
<dbReference type="PANTHER" id="PTHR47074">
    <property type="entry name" value="BNAC02G40300D PROTEIN"/>
    <property type="match status" value="1"/>
</dbReference>
<name>A0A498JUR2_MALDO</name>
<dbReference type="Gene3D" id="3.30.420.10">
    <property type="entry name" value="Ribonuclease H-like superfamily/Ribonuclease H"/>
    <property type="match status" value="1"/>
</dbReference>
<sequence length="145" mass="15825">MGRELYARGIGVIIRDHMGSFVVAAAMKIYFASSSLMVEAMAARAGLFLVTQRGFHSIILESDSLQIVTALRDSSSYLSDVGHVIEDSKVHLSTITGAISTHVCRQANGAALRLTRFALFSVSNCNWFEDPPDLILGFLFEEAIL</sequence>
<dbReference type="STRING" id="3750.A0A498JUR2"/>
<dbReference type="SMR" id="A0A498JUR2"/>
<organism evidence="2 3">
    <name type="scientific">Malus domestica</name>
    <name type="common">Apple</name>
    <name type="synonym">Pyrus malus</name>
    <dbReference type="NCBI Taxonomy" id="3750"/>
    <lineage>
        <taxon>Eukaryota</taxon>
        <taxon>Viridiplantae</taxon>
        <taxon>Streptophyta</taxon>
        <taxon>Embryophyta</taxon>
        <taxon>Tracheophyta</taxon>
        <taxon>Spermatophyta</taxon>
        <taxon>Magnoliopsida</taxon>
        <taxon>eudicotyledons</taxon>
        <taxon>Gunneridae</taxon>
        <taxon>Pentapetalae</taxon>
        <taxon>rosids</taxon>
        <taxon>fabids</taxon>
        <taxon>Rosales</taxon>
        <taxon>Rosaceae</taxon>
        <taxon>Amygdaloideae</taxon>
        <taxon>Maleae</taxon>
        <taxon>Malus</taxon>
    </lineage>
</organism>
<comment type="caution">
    <text evidence="2">The sequence shown here is derived from an EMBL/GenBank/DDBJ whole genome shotgun (WGS) entry which is preliminary data.</text>
</comment>
<dbReference type="CDD" id="cd06222">
    <property type="entry name" value="RNase_H_like"/>
    <property type="match status" value="1"/>
</dbReference>
<evidence type="ECO:0000313" key="2">
    <source>
        <dbReference type="EMBL" id="RXH97272.1"/>
    </source>
</evidence>
<dbReference type="InterPro" id="IPR036397">
    <property type="entry name" value="RNaseH_sf"/>
</dbReference>
<evidence type="ECO:0000313" key="3">
    <source>
        <dbReference type="Proteomes" id="UP000290289"/>
    </source>
</evidence>
<proteinExistence type="predicted"/>